<keyword evidence="4 10" id="KW-0132">Cell division</keyword>
<dbReference type="Gene3D" id="1.10.443.10">
    <property type="entry name" value="Intergrase catalytic core"/>
    <property type="match status" value="1"/>
</dbReference>
<dbReference type="HAMAP" id="MF_01808">
    <property type="entry name" value="Recomb_XerC_XerD"/>
    <property type="match status" value="1"/>
</dbReference>
<evidence type="ECO:0000313" key="14">
    <source>
        <dbReference type="Proteomes" id="UP001291687"/>
    </source>
</evidence>
<feature type="active site" evidence="10">
    <location>
        <position position="253"/>
    </location>
</feature>
<evidence type="ECO:0000256" key="10">
    <source>
        <dbReference type="HAMAP-Rule" id="MF_01808"/>
    </source>
</evidence>
<feature type="domain" description="Core-binding (CB)" evidence="12">
    <location>
        <begin position="1"/>
        <end position="83"/>
    </location>
</feature>
<name>A0ABU5NEH5_9RICK</name>
<comment type="function">
    <text evidence="10">Site-specific tyrosine recombinase, which acts by catalyzing the cutting and rejoining of the recombining DNA molecules. The XerC-XerD complex is essential to convert dimers of the bacterial chromosome into monomers to permit their segregation at cell division. It also contributes to the segregational stability of plasmids.</text>
</comment>
<dbReference type="PROSITE" id="PS51900">
    <property type="entry name" value="CB"/>
    <property type="match status" value="1"/>
</dbReference>
<dbReference type="InterPro" id="IPR002104">
    <property type="entry name" value="Integrase_catalytic"/>
</dbReference>
<evidence type="ECO:0000256" key="5">
    <source>
        <dbReference type="ARBA" id="ARBA00022829"/>
    </source>
</evidence>
<dbReference type="Pfam" id="PF00589">
    <property type="entry name" value="Phage_integrase"/>
    <property type="match status" value="1"/>
</dbReference>
<dbReference type="Proteomes" id="UP001291687">
    <property type="component" value="Unassembled WGS sequence"/>
</dbReference>
<dbReference type="InterPro" id="IPR004107">
    <property type="entry name" value="Integrase_SAM-like_N"/>
</dbReference>
<evidence type="ECO:0000259" key="12">
    <source>
        <dbReference type="PROSITE" id="PS51900"/>
    </source>
</evidence>
<evidence type="ECO:0000256" key="6">
    <source>
        <dbReference type="ARBA" id="ARBA00022908"/>
    </source>
</evidence>
<evidence type="ECO:0000256" key="1">
    <source>
        <dbReference type="ARBA" id="ARBA00004496"/>
    </source>
</evidence>
<proteinExistence type="inferred from homology"/>
<feature type="active site" evidence="10">
    <location>
        <position position="276"/>
    </location>
</feature>
<feature type="active site" evidence="10">
    <location>
        <position position="145"/>
    </location>
</feature>
<comment type="similarity">
    <text evidence="10">Belongs to the 'phage' integrase family. XerC subfamily.</text>
</comment>
<evidence type="ECO:0000256" key="3">
    <source>
        <dbReference type="ARBA" id="ARBA00022490"/>
    </source>
</evidence>
<dbReference type="CDD" id="cd00798">
    <property type="entry name" value="INT_XerDC_C"/>
    <property type="match status" value="1"/>
</dbReference>
<dbReference type="EMBL" id="JARJFB010000170">
    <property type="protein sequence ID" value="MEA0971556.1"/>
    <property type="molecule type" value="Genomic_DNA"/>
</dbReference>
<organism evidence="13 14">
    <name type="scientific">Candidatus Megaera venefica</name>
    <dbReference type="NCBI Taxonomy" id="2055910"/>
    <lineage>
        <taxon>Bacteria</taxon>
        <taxon>Pseudomonadati</taxon>
        <taxon>Pseudomonadota</taxon>
        <taxon>Alphaproteobacteria</taxon>
        <taxon>Rickettsiales</taxon>
        <taxon>Rickettsiaceae</taxon>
        <taxon>Candidatus Megaera</taxon>
    </lineage>
</organism>
<feature type="active site" description="O-(3'-phospho-DNA)-tyrosine intermediate" evidence="10">
    <location>
        <position position="285"/>
    </location>
</feature>
<feature type="domain" description="Tyr recombinase" evidence="11">
    <location>
        <begin position="104"/>
        <end position="298"/>
    </location>
</feature>
<keyword evidence="6 10" id="KW-0229">DNA integration</keyword>
<evidence type="ECO:0000313" key="13">
    <source>
        <dbReference type="EMBL" id="MEA0971556.1"/>
    </source>
</evidence>
<comment type="similarity">
    <text evidence="2">Belongs to the 'phage' integrase family. XerD subfamily.</text>
</comment>
<dbReference type="InterPro" id="IPR023009">
    <property type="entry name" value="Tyrosine_recombinase_XerC/XerD"/>
</dbReference>
<dbReference type="RefSeq" id="WP_322777463.1">
    <property type="nucleotide sequence ID" value="NZ_JARJFB010000170.1"/>
</dbReference>
<comment type="subcellular location">
    <subcellularLocation>
        <location evidence="1 10">Cytoplasm</location>
    </subcellularLocation>
</comment>
<protein>
    <recommendedName>
        <fullName evidence="10">Tyrosine recombinase XerC</fullName>
    </recommendedName>
</protein>
<comment type="caution">
    <text evidence="13">The sequence shown here is derived from an EMBL/GenBank/DDBJ whole genome shotgun (WGS) entry which is preliminary data.</text>
</comment>
<gene>
    <name evidence="10" type="primary">xerC</name>
    <name evidence="13" type="ORF">Megvenef_01537</name>
</gene>
<dbReference type="Pfam" id="PF02899">
    <property type="entry name" value="Phage_int_SAM_1"/>
    <property type="match status" value="1"/>
</dbReference>
<dbReference type="SUPFAM" id="SSF56349">
    <property type="entry name" value="DNA breaking-rejoining enzymes"/>
    <property type="match status" value="1"/>
</dbReference>
<evidence type="ECO:0000256" key="2">
    <source>
        <dbReference type="ARBA" id="ARBA00010450"/>
    </source>
</evidence>
<dbReference type="NCBIfam" id="NF001399">
    <property type="entry name" value="PRK00283.1"/>
    <property type="match status" value="1"/>
</dbReference>
<feature type="active site" evidence="10">
    <location>
        <position position="250"/>
    </location>
</feature>
<evidence type="ECO:0000256" key="9">
    <source>
        <dbReference type="ARBA" id="ARBA00023306"/>
    </source>
</evidence>
<keyword evidence="14" id="KW-1185">Reference proteome</keyword>
<dbReference type="Gene3D" id="1.10.150.130">
    <property type="match status" value="1"/>
</dbReference>
<dbReference type="PANTHER" id="PTHR30349">
    <property type="entry name" value="PHAGE INTEGRASE-RELATED"/>
    <property type="match status" value="1"/>
</dbReference>
<dbReference type="InterPro" id="IPR011010">
    <property type="entry name" value="DNA_brk_join_enz"/>
</dbReference>
<dbReference type="PROSITE" id="PS51898">
    <property type="entry name" value="TYR_RECOMBINASE"/>
    <property type="match status" value="1"/>
</dbReference>
<dbReference type="InterPro" id="IPR010998">
    <property type="entry name" value="Integrase_recombinase_N"/>
</dbReference>
<comment type="subunit">
    <text evidence="10">Forms a cyclic heterotetrameric complex composed of two molecules of XerC and two molecules of XerD.</text>
</comment>
<dbReference type="InterPro" id="IPR011932">
    <property type="entry name" value="Recomb_XerD"/>
</dbReference>
<keyword evidence="5 10" id="KW-0159">Chromosome partition</keyword>
<evidence type="ECO:0000256" key="4">
    <source>
        <dbReference type="ARBA" id="ARBA00022618"/>
    </source>
</evidence>
<dbReference type="NCBIfam" id="TIGR02225">
    <property type="entry name" value="recomb_XerD"/>
    <property type="match status" value="1"/>
</dbReference>
<evidence type="ECO:0000256" key="7">
    <source>
        <dbReference type="ARBA" id="ARBA00023125"/>
    </source>
</evidence>
<accession>A0ABU5NEH5</accession>
<reference evidence="13 14" key="1">
    <citation type="submission" date="2023-03" db="EMBL/GenBank/DDBJ databases">
        <title>Host association and intracellularity evolved multiple times independently in the Rickettsiales.</title>
        <authorList>
            <person name="Castelli M."/>
            <person name="Nardi T."/>
            <person name="Gammuto L."/>
            <person name="Bellinzona G."/>
            <person name="Sabaneyeva E."/>
            <person name="Potekhin A."/>
            <person name="Serra V."/>
            <person name="Petroni G."/>
            <person name="Sassera D."/>
        </authorList>
    </citation>
    <scope>NUCLEOTIDE SEQUENCE [LARGE SCALE GENOMIC DNA]</scope>
    <source>
        <strain evidence="13 14">Sr 2-6</strain>
    </source>
</reference>
<dbReference type="InterPro" id="IPR050090">
    <property type="entry name" value="Tyrosine_recombinase_XerCD"/>
</dbReference>
<dbReference type="PANTHER" id="PTHR30349:SF81">
    <property type="entry name" value="TYROSINE RECOMBINASE XERC"/>
    <property type="match status" value="1"/>
</dbReference>
<evidence type="ECO:0000259" key="11">
    <source>
        <dbReference type="PROSITE" id="PS51898"/>
    </source>
</evidence>
<feature type="active site" evidence="10">
    <location>
        <position position="175"/>
    </location>
</feature>
<keyword evidence="8 10" id="KW-0233">DNA recombination</keyword>
<keyword evidence="3 10" id="KW-0963">Cytoplasm</keyword>
<keyword evidence="7 10" id="KW-0238">DNA-binding</keyword>
<dbReference type="InterPro" id="IPR044068">
    <property type="entry name" value="CB"/>
</dbReference>
<evidence type="ECO:0000256" key="8">
    <source>
        <dbReference type="ARBA" id="ARBA00023172"/>
    </source>
</evidence>
<sequence>MQYIEQFLEMALAERGIAENTLISYKRDLLDFKVFLQKIKTEELKVTSDNIERYINLLSNNGILPRSINRKISTLKNYYNFLISEHYAEYNPVLIVDLPKYQNKLPSVMSVEQIRTLLNFYDNTESIEVVRLNAMIHLIYASGLRVSELISLKLVDMVSGGGSLQVRKSFAVKGKGGKERMVVINDKAKTAIENYLKIREEFCRGKSLKANTFFFSSSSSSGHMTRQNFAQLLKKAAIQSGLDPTNVSPHVLRHSFASHLLEGGADLRVIQELLGHSDISTTQIYTHVQTNHLKKTLKNFHPLERKELI</sequence>
<dbReference type="InterPro" id="IPR013762">
    <property type="entry name" value="Integrase-like_cat_sf"/>
</dbReference>
<keyword evidence="9 10" id="KW-0131">Cell cycle</keyword>